<keyword evidence="3 6" id="KW-0460">Magnesium</keyword>
<feature type="active site" description="Proton acceptor; specific for (R)-substrate epimerization" evidence="5">
    <location>
        <position position="163"/>
    </location>
</feature>
<dbReference type="AlphaFoldDB" id="A0A511Z625"/>
<feature type="binding site" evidence="6">
    <location>
        <position position="218"/>
    </location>
    <ligand>
        <name>Mg(2+)</name>
        <dbReference type="ChEBI" id="CHEBI:18420"/>
    </ligand>
</feature>
<dbReference type="CDD" id="cd03319">
    <property type="entry name" value="L-Ala-DL-Glu_epimerase"/>
    <property type="match status" value="1"/>
</dbReference>
<protein>
    <recommendedName>
        <fullName evidence="7">Dipeptide epimerase</fullName>
        <ecNumber evidence="7">5.1.1.-</ecNumber>
    </recommendedName>
</protein>
<evidence type="ECO:0000256" key="5">
    <source>
        <dbReference type="PIRSR" id="PIRSR634603-1"/>
    </source>
</evidence>
<dbReference type="InterPro" id="IPR034603">
    <property type="entry name" value="Dipeptide_epimerase"/>
</dbReference>
<dbReference type="FunFam" id="3.30.390.10:FF:000009">
    <property type="entry name" value="Hydrophobic dipeptide epimerase"/>
    <property type="match status" value="1"/>
</dbReference>
<dbReference type="GO" id="GO:0000287">
    <property type="term" value="F:magnesium ion binding"/>
    <property type="evidence" value="ECO:0007669"/>
    <property type="project" value="UniProtKB-ARBA"/>
</dbReference>
<organism evidence="9 10">
    <name type="scientific">Sporosarcina luteola</name>
    <dbReference type="NCBI Taxonomy" id="582850"/>
    <lineage>
        <taxon>Bacteria</taxon>
        <taxon>Bacillati</taxon>
        <taxon>Bacillota</taxon>
        <taxon>Bacilli</taxon>
        <taxon>Bacillales</taxon>
        <taxon>Caryophanaceae</taxon>
        <taxon>Sporosarcina</taxon>
    </lineage>
</organism>
<feature type="binding site" evidence="6">
    <location>
        <position position="191"/>
    </location>
    <ligand>
        <name>Mg(2+)</name>
        <dbReference type="ChEBI" id="CHEBI:18420"/>
    </ligand>
</feature>
<keyword evidence="2 6" id="KW-0479">Metal-binding</keyword>
<dbReference type="SUPFAM" id="SSF51604">
    <property type="entry name" value="Enolase C-terminal domain-like"/>
    <property type="match status" value="1"/>
</dbReference>
<dbReference type="PANTHER" id="PTHR48073">
    <property type="entry name" value="O-SUCCINYLBENZOATE SYNTHASE-RELATED"/>
    <property type="match status" value="1"/>
</dbReference>
<dbReference type="RefSeq" id="WP_147056315.1">
    <property type="nucleotide sequence ID" value="NZ_BJYL01000016.1"/>
</dbReference>
<keyword evidence="10" id="KW-1185">Reference proteome</keyword>
<comment type="cofactor">
    <cofactor evidence="6 7">
        <name>Mg(2+)</name>
        <dbReference type="ChEBI" id="CHEBI:18420"/>
    </cofactor>
    <text evidence="6 7">Binds 1 Mg(2+) ion per subunit.</text>
</comment>
<dbReference type="Pfam" id="PF02746">
    <property type="entry name" value="MR_MLE_N"/>
    <property type="match status" value="1"/>
</dbReference>
<dbReference type="SUPFAM" id="SSF54826">
    <property type="entry name" value="Enolase N-terminal domain-like"/>
    <property type="match status" value="1"/>
</dbReference>
<dbReference type="InterPro" id="IPR029017">
    <property type="entry name" value="Enolase-like_N"/>
</dbReference>
<dbReference type="EC" id="5.1.1.-" evidence="7"/>
<name>A0A511Z625_9BACL</name>
<dbReference type="OrthoDB" id="9775391at2"/>
<gene>
    <name evidence="9" type="ORF">SLU01_12110</name>
</gene>
<dbReference type="Proteomes" id="UP000321901">
    <property type="component" value="Unassembled WGS sequence"/>
</dbReference>
<evidence type="ECO:0000313" key="9">
    <source>
        <dbReference type="EMBL" id="GEN82899.1"/>
    </source>
</evidence>
<dbReference type="Gene3D" id="3.20.20.120">
    <property type="entry name" value="Enolase-like C-terminal domain"/>
    <property type="match status" value="1"/>
</dbReference>
<dbReference type="InterPro" id="IPR029065">
    <property type="entry name" value="Enolase_C-like"/>
</dbReference>
<dbReference type="InterPro" id="IPR013342">
    <property type="entry name" value="Mandelate_racemase_C"/>
</dbReference>
<feature type="active site" description="Proton acceptor; specific for (S)-substrate epimerization" evidence="5">
    <location>
        <position position="267"/>
    </location>
</feature>
<evidence type="ECO:0000256" key="3">
    <source>
        <dbReference type="ARBA" id="ARBA00022842"/>
    </source>
</evidence>
<feature type="binding site" evidence="6">
    <location>
        <position position="243"/>
    </location>
    <ligand>
        <name>Mg(2+)</name>
        <dbReference type="ChEBI" id="CHEBI:18420"/>
    </ligand>
</feature>
<dbReference type="SFLD" id="SFLDF00009">
    <property type="entry name" value="o-succinylbenzoate_synthase"/>
    <property type="match status" value="1"/>
</dbReference>
<dbReference type="Pfam" id="PF13378">
    <property type="entry name" value="MR_MLE_C"/>
    <property type="match status" value="1"/>
</dbReference>
<evidence type="ECO:0000259" key="8">
    <source>
        <dbReference type="SMART" id="SM00922"/>
    </source>
</evidence>
<reference evidence="9 10" key="1">
    <citation type="submission" date="2019-07" db="EMBL/GenBank/DDBJ databases">
        <title>Whole genome shotgun sequence of Sporosarcina luteola NBRC 105378.</title>
        <authorList>
            <person name="Hosoyama A."/>
            <person name="Uohara A."/>
            <person name="Ohji S."/>
            <person name="Ichikawa N."/>
        </authorList>
    </citation>
    <scope>NUCLEOTIDE SEQUENCE [LARGE SCALE GENOMIC DNA]</scope>
    <source>
        <strain evidence="9 10">NBRC 105378</strain>
    </source>
</reference>
<comment type="similarity">
    <text evidence="1 7">Belongs to the mandelate racemase/muconate lactonizing enzyme family.</text>
</comment>
<dbReference type="GO" id="GO:0016855">
    <property type="term" value="F:racemase and epimerase activity, acting on amino acids and derivatives"/>
    <property type="evidence" value="ECO:0007669"/>
    <property type="project" value="UniProtKB-UniRule"/>
</dbReference>
<dbReference type="GO" id="GO:0006518">
    <property type="term" value="P:peptide metabolic process"/>
    <property type="evidence" value="ECO:0007669"/>
    <property type="project" value="UniProtKB-ARBA"/>
</dbReference>
<evidence type="ECO:0000256" key="2">
    <source>
        <dbReference type="ARBA" id="ARBA00022723"/>
    </source>
</evidence>
<feature type="domain" description="Mandelate racemase/muconate lactonizing enzyme C-terminal" evidence="8">
    <location>
        <begin position="142"/>
        <end position="239"/>
    </location>
</feature>
<dbReference type="EMBL" id="BJYL01000016">
    <property type="protein sequence ID" value="GEN82899.1"/>
    <property type="molecule type" value="Genomic_DNA"/>
</dbReference>
<sequence length="370" mass="40680">MKIKEIEIYAINLPLHDPFIISYARYDTMPSIIVKLTTDTGVVGYGEAVADEHVTGESWESTYAVLKNTLAPKLIGMNPAQMEKIHERMDAEIYGVPSAKAAIDIACYDAAGKALGVPVYDLLGGRYHDEFPITHVLSIGTPAHMAEEAEQRVKEGYRSLKMKVGTEVSEDVKRIQAVRERIGESIAIRIDVNQGWVNSSTTLQALKKLEDCSLDWLEQPVKADDIDAMVEIKSKTTVPVMIDEGLRGFREMREIIAKRAADKVNIKLMKCGGIYPAMKLAHMAEMAGIECQVGSMVESSIGSAAGFHVAFSKKIMTSVELTGPLKFSEDIGNLKYDVPFIRLTEKPGLGVDVDEAVLQKLTVFSEKVIG</sequence>
<evidence type="ECO:0000313" key="10">
    <source>
        <dbReference type="Proteomes" id="UP000321901"/>
    </source>
</evidence>
<proteinExistence type="inferred from homology"/>
<evidence type="ECO:0000256" key="6">
    <source>
        <dbReference type="PIRSR" id="PIRSR634603-3"/>
    </source>
</evidence>
<evidence type="ECO:0000256" key="7">
    <source>
        <dbReference type="RuleBase" id="RU366006"/>
    </source>
</evidence>
<dbReference type="PANTHER" id="PTHR48073:SF2">
    <property type="entry name" value="O-SUCCINYLBENZOATE SYNTHASE"/>
    <property type="match status" value="1"/>
</dbReference>
<dbReference type="Gene3D" id="3.30.390.10">
    <property type="entry name" value="Enolase-like, N-terminal domain"/>
    <property type="match status" value="1"/>
</dbReference>
<keyword evidence="4 7" id="KW-0413">Isomerase</keyword>
<dbReference type="InterPro" id="IPR013341">
    <property type="entry name" value="Mandelate_racemase_N_dom"/>
</dbReference>
<dbReference type="SFLD" id="SFLDS00001">
    <property type="entry name" value="Enolase"/>
    <property type="match status" value="1"/>
</dbReference>
<dbReference type="SMART" id="SM00922">
    <property type="entry name" value="MR_MLE"/>
    <property type="match status" value="1"/>
</dbReference>
<evidence type="ECO:0000256" key="1">
    <source>
        <dbReference type="ARBA" id="ARBA00008031"/>
    </source>
</evidence>
<dbReference type="SFLD" id="SFLDG00180">
    <property type="entry name" value="muconate_cycloisomerase"/>
    <property type="match status" value="1"/>
</dbReference>
<comment type="caution">
    <text evidence="9">The sequence shown here is derived from an EMBL/GenBank/DDBJ whole genome shotgun (WGS) entry which is preliminary data.</text>
</comment>
<dbReference type="InterPro" id="IPR036849">
    <property type="entry name" value="Enolase-like_C_sf"/>
</dbReference>
<accession>A0A511Z625</accession>
<evidence type="ECO:0000256" key="4">
    <source>
        <dbReference type="ARBA" id="ARBA00023235"/>
    </source>
</evidence>